<organism evidence="2">
    <name type="scientific">Volvox carteri f. nagariensis</name>
    <dbReference type="NCBI Taxonomy" id="3068"/>
    <lineage>
        <taxon>Eukaryota</taxon>
        <taxon>Viridiplantae</taxon>
        <taxon>Chlorophyta</taxon>
        <taxon>core chlorophytes</taxon>
        <taxon>Chlorophyceae</taxon>
        <taxon>CS clade</taxon>
        <taxon>Chlamydomonadales</taxon>
        <taxon>Volvocaceae</taxon>
        <taxon>Volvox</taxon>
    </lineage>
</organism>
<dbReference type="KEGG" id="vcn:VOLCADRAFT_105424"/>
<proteinExistence type="predicted"/>
<dbReference type="GeneID" id="9628455"/>
<protein>
    <submittedName>
        <fullName evidence="1">Uncharacterized protein</fullName>
    </submittedName>
</protein>
<dbReference type="InParanoid" id="D8U0P9"/>
<reference evidence="1 2" key="1">
    <citation type="journal article" date="2010" name="Science">
        <title>Genomic analysis of organismal complexity in the multicellular green alga Volvox carteri.</title>
        <authorList>
            <person name="Prochnik S.E."/>
            <person name="Umen J."/>
            <person name="Nedelcu A.M."/>
            <person name="Hallmann A."/>
            <person name="Miller S.M."/>
            <person name="Nishii I."/>
            <person name="Ferris P."/>
            <person name="Kuo A."/>
            <person name="Mitros T."/>
            <person name="Fritz-Laylin L.K."/>
            <person name="Hellsten U."/>
            <person name="Chapman J."/>
            <person name="Simakov O."/>
            <person name="Rensing S.A."/>
            <person name="Terry A."/>
            <person name="Pangilinan J."/>
            <person name="Kapitonov V."/>
            <person name="Jurka J."/>
            <person name="Salamov A."/>
            <person name="Shapiro H."/>
            <person name="Schmutz J."/>
            <person name="Grimwood J."/>
            <person name="Lindquist E."/>
            <person name="Lucas S."/>
            <person name="Grigoriev I.V."/>
            <person name="Schmitt R."/>
            <person name="Kirk D."/>
            <person name="Rokhsar D.S."/>
        </authorList>
    </citation>
    <scope>NUCLEOTIDE SEQUENCE [LARGE SCALE GENOMIC DNA]</scope>
    <source>
        <strain evidence="2">f. Nagariensis / Eve</strain>
    </source>
</reference>
<dbReference type="RefSeq" id="XP_002952204.1">
    <property type="nucleotide sequence ID" value="XM_002952158.1"/>
</dbReference>
<dbReference type="EMBL" id="GL378349">
    <property type="protein sequence ID" value="EFJ46675.1"/>
    <property type="molecule type" value="Genomic_DNA"/>
</dbReference>
<gene>
    <name evidence="1" type="ORF">VOLCADRAFT_105424</name>
</gene>
<dbReference type="SUPFAM" id="SSF63829">
    <property type="entry name" value="Calcium-dependent phosphotriesterase"/>
    <property type="match status" value="1"/>
</dbReference>
<evidence type="ECO:0000313" key="2">
    <source>
        <dbReference type="Proteomes" id="UP000001058"/>
    </source>
</evidence>
<accession>D8U0P9</accession>
<sequence length="399" mass="43003">MSLLTTCLEVPKRGASVVVRPRKAIGVSTCEVSIKAFQTIEFVRDDIGDLGASKPGPTGVRQRRESNLSNSSFGCNDGFETLVFLQDEIRELIIKGGHGTDGQQNSRTYSLSNEQLRVAGQLSDACLPIYEPTTDSILFVEKGTAIKRLDSDNVISLVAGCETESGNKDGCGWMARFQEITALMADGKGSIYVSDYSNGQCSLRVLLIWTGHVCTLKARGRVLGLGPKWRALSYDVEANMMVGASTTAIYHMTPYGSELHCPEPPVVMRLVAGNGRDKEEEEDGSGVDGKGMKARFKSIYAIHAASNSRVLVVDSAGKDKVNLRVVDADGTVRTVATFDGSGYETLSIGVLPKGELVLSLNTKKSTGAIVIVSGANFAPSSQFLPRSMRHYSAVTWMRD</sequence>
<dbReference type="InterPro" id="IPR011042">
    <property type="entry name" value="6-blade_b-propeller_TolB-like"/>
</dbReference>
<dbReference type="AlphaFoldDB" id="D8U0P9"/>
<dbReference type="Proteomes" id="UP000001058">
    <property type="component" value="Unassembled WGS sequence"/>
</dbReference>
<evidence type="ECO:0000313" key="1">
    <source>
        <dbReference type="EMBL" id="EFJ46675.1"/>
    </source>
</evidence>
<keyword evidence="2" id="KW-1185">Reference proteome</keyword>
<name>D8U0P9_VOLCA</name>
<dbReference type="Gene3D" id="2.120.10.30">
    <property type="entry name" value="TolB, C-terminal domain"/>
    <property type="match status" value="2"/>
</dbReference>
<dbReference type="OrthoDB" id="558441at2759"/>